<dbReference type="RefSeq" id="WP_045093087.1">
    <property type="nucleotide sequence ID" value="NZ_KQ235882.1"/>
</dbReference>
<gene>
    <name evidence="5" type="ORF">HMPREF9470_04428</name>
</gene>
<proteinExistence type="predicted"/>
<dbReference type="GeneID" id="93166011"/>
<evidence type="ECO:0000259" key="3">
    <source>
        <dbReference type="Pfam" id="PF00890"/>
    </source>
</evidence>
<accession>A0A0J9BVW8</accession>
<dbReference type="Gene3D" id="1.20.58.100">
    <property type="entry name" value="Fumarate reductase/succinate dehydrogenase flavoprotein-like, C-terminal domain"/>
    <property type="match status" value="1"/>
</dbReference>
<dbReference type="PATRIC" id="fig|742734.4.peg.4744"/>
<comment type="caution">
    <text evidence="5">The sequence shown here is derived from an EMBL/GenBank/DDBJ whole genome shotgun (WGS) entry which is preliminary data.</text>
</comment>
<dbReference type="InterPro" id="IPR030664">
    <property type="entry name" value="SdhA/FrdA/AprA"/>
</dbReference>
<dbReference type="SUPFAM" id="SSF46977">
    <property type="entry name" value="Succinate dehydrogenase/fumarate reductase flavoprotein C-terminal domain"/>
    <property type="match status" value="1"/>
</dbReference>
<dbReference type="Pfam" id="PF00890">
    <property type="entry name" value="FAD_binding_2"/>
    <property type="match status" value="1"/>
</dbReference>
<evidence type="ECO:0000256" key="1">
    <source>
        <dbReference type="ARBA" id="ARBA00022630"/>
    </source>
</evidence>
<evidence type="ECO:0000313" key="5">
    <source>
        <dbReference type="EMBL" id="KMW16374.1"/>
    </source>
</evidence>
<dbReference type="InterPro" id="IPR027477">
    <property type="entry name" value="Succ_DH/fumarate_Rdtase_cat_sf"/>
</dbReference>
<sequence>MGRSMVKSDILVIGGSGAGVMSAVTASREGAEVVLVSKGKVGKNGNAIMLGGSFGVDGQGARDVCGEADANQEYTAESLFEKMVACAFGLGNQELQKRFVEDGPYAVKELLHWVKECGSTFVFAPKACRWRAGGVAFGRALKRGLESQKEIPVYEDIMVSDLLTRDGKVCGAIGFNVYTGEIIEFRAKSVIMATGGWQPYELKNTNSDMTGDGIAMALRAGAKVKDMEFLLAIPTIQEPLYAKGSILPFQMTMPNIFPLRHKATDLDGKELPYSSEPRFKTNASNSKVKKLLYCAFYAPGMYEKWDTYGNRFYMDYSAYTDEEIRDGFRTFYENQHWWHGKDKYHHIDLQQLAEDMIANGKRLMCGFGNEYSMGGIVVNEKFETDIPGLYAAGEVTGGLFGAFRSGDGLTEMLANGLTAGKNAAVYAKNAADLEPANLDKAEEFLVGPRKKSQGVSAIEAWKKLEQISEEGFGFVRDGRRLQLAYDHIRELRASLDQLAAPGADQYNLEWINSVIIRNLALCTEIGIYSALNRKESRGCHLRMDEQQVDNENFLFSWLAELKDGELVYEKEVPIPTYLPLDTRNYPSVLDCIAETILKGEMS</sequence>
<dbReference type="EMBL" id="ADLK01000031">
    <property type="protein sequence ID" value="KMW16374.1"/>
    <property type="molecule type" value="Genomic_DNA"/>
</dbReference>
<evidence type="ECO:0000313" key="6">
    <source>
        <dbReference type="Proteomes" id="UP000037392"/>
    </source>
</evidence>
<dbReference type="PIRSF" id="PIRSF000171">
    <property type="entry name" value="SDHA_APRA_LASPO"/>
    <property type="match status" value="1"/>
</dbReference>
<evidence type="ECO:0000256" key="2">
    <source>
        <dbReference type="ARBA" id="ARBA00023002"/>
    </source>
</evidence>
<dbReference type="Pfam" id="PF02910">
    <property type="entry name" value="Succ_DH_flav_C"/>
    <property type="match status" value="1"/>
</dbReference>
<dbReference type="InterPro" id="IPR036188">
    <property type="entry name" value="FAD/NAD-bd_sf"/>
</dbReference>
<organism evidence="5 6">
    <name type="scientific">[Clostridium] citroniae WAL-19142</name>
    <dbReference type="NCBI Taxonomy" id="742734"/>
    <lineage>
        <taxon>Bacteria</taxon>
        <taxon>Bacillati</taxon>
        <taxon>Bacillota</taxon>
        <taxon>Clostridia</taxon>
        <taxon>Lachnospirales</taxon>
        <taxon>Lachnospiraceae</taxon>
        <taxon>Enterocloster</taxon>
    </lineage>
</organism>
<protein>
    <recommendedName>
        <fullName evidence="7">FAD-dependent oxidoreductase 2 FAD binding domain-containing protein</fullName>
    </recommendedName>
</protein>
<dbReference type="PANTHER" id="PTHR11632:SF51">
    <property type="entry name" value="SUCCINATE DEHYDROGENASE [UBIQUINONE] FLAVOPROTEIN SUBUNIT, MITOCHONDRIAL"/>
    <property type="match status" value="1"/>
</dbReference>
<evidence type="ECO:0000259" key="4">
    <source>
        <dbReference type="Pfam" id="PF02910"/>
    </source>
</evidence>
<dbReference type="OrthoDB" id="9806724at2"/>
<dbReference type="GO" id="GO:0033765">
    <property type="term" value="F:steroid dehydrogenase activity, acting on the CH-CH group of donors"/>
    <property type="evidence" value="ECO:0007669"/>
    <property type="project" value="UniProtKB-ARBA"/>
</dbReference>
<keyword evidence="1" id="KW-0285">Flavoprotein</keyword>
<dbReference type="PANTHER" id="PTHR11632">
    <property type="entry name" value="SUCCINATE DEHYDROGENASE 2 FLAVOPROTEIN SUBUNIT"/>
    <property type="match status" value="1"/>
</dbReference>
<feature type="domain" description="FAD-dependent oxidoreductase 2 FAD-binding" evidence="3">
    <location>
        <begin position="9"/>
        <end position="406"/>
    </location>
</feature>
<dbReference type="Gene3D" id="3.90.700.10">
    <property type="entry name" value="Succinate dehydrogenase/fumarate reductase flavoprotein, catalytic domain"/>
    <property type="match status" value="1"/>
</dbReference>
<dbReference type="Gene3D" id="3.50.50.60">
    <property type="entry name" value="FAD/NAD(P)-binding domain"/>
    <property type="match status" value="1"/>
</dbReference>
<dbReference type="AlphaFoldDB" id="A0A0J9BVW8"/>
<dbReference type="SUPFAM" id="SSF51905">
    <property type="entry name" value="FAD/NAD(P)-binding domain"/>
    <property type="match status" value="1"/>
</dbReference>
<feature type="domain" description="Fumarate reductase/succinate dehydrogenase flavoprotein-like C-terminal" evidence="4">
    <location>
        <begin position="462"/>
        <end position="585"/>
    </location>
</feature>
<name>A0A0J9BVW8_9FIRM</name>
<dbReference type="InterPro" id="IPR003953">
    <property type="entry name" value="FAD-dep_OxRdtase_2_FAD-bd"/>
</dbReference>
<dbReference type="InterPro" id="IPR037099">
    <property type="entry name" value="Fum_R/Succ_DH_flav-like_C_sf"/>
</dbReference>
<dbReference type="Proteomes" id="UP000037392">
    <property type="component" value="Unassembled WGS sequence"/>
</dbReference>
<evidence type="ECO:0008006" key="7">
    <source>
        <dbReference type="Google" id="ProtNLM"/>
    </source>
</evidence>
<reference evidence="5 6" key="1">
    <citation type="submission" date="2011-04" db="EMBL/GenBank/DDBJ databases">
        <title>The Genome Sequence of Clostridium citroniae WAL-19142.</title>
        <authorList>
            <consortium name="The Broad Institute Genome Sequencing Platform"/>
            <person name="Earl A."/>
            <person name="Ward D."/>
            <person name="Feldgarden M."/>
            <person name="Gevers D."/>
            <person name="Warren Y.A."/>
            <person name="Tyrrell K.L."/>
            <person name="Citron D.M."/>
            <person name="Goldstein E.J."/>
            <person name="Daigneault M."/>
            <person name="Allen-Vercoe E."/>
            <person name="Young S.K."/>
            <person name="Zeng Q."/>
            <person name="Gargeya S."/>
            <person name="Fitzgerald M."/>
            <person name="Haas B."/>
            <person name="Abouelleil A."/>
            <person name="Alvarado L."/>
            <person name="Arachchi H.M."/>
            <person name="Berlin A."/>
            <person name="Brown A."/>
            <person name="Chapman S.B."/>
            <person name="Chen Z."/>
            <person name="Dunbar C."/>
            <person name="Freedman E."/>
            <person name="Gearin G."/>
            <person name="Gellesch M."/>
            <person name="Goldberg J."/>
            <person name="Griggs A."/>
            <person name="Gujja S."/>
            <person name="Heilman E.R."/>
            <person name="Heiman D."/>
            <person name="Howarth C."/>
            <person name="Larson L."/>
            <person name="Lui A."/>
            <person name="MacDonald P.J."/>
            <person name="Mehta T."/>
            <person name="Montmayeur A."/>
            <person name="Murphy C."/>
            <person name="Neiman D."/>
            <person name="Pearson M."/>
            <person name="Priest M."/>
            <person name="Roberts A."/>
            <person name="Saif S."/>
            <person name="Shea T."/>
            <person name="Shenoy N."/>
            <person name="Sisk P."/>
            <person name="Stolte C."/>
            <person name="Sykes S."/>
            <person name="White J."/>
            <person name="Yandava C."/>
            <person name="Wortman J."/>
            <person name="Nusbaum C."/>
            <person name="Birren B."/>
        </authorList>
    </citation>
    <scope>NUCLEOTIDE SEQUENCE [LARGE SCALE GENOMIC DNA]</scope>
    <source>
        <strain evidence="5 6">WAL-19142</strain>
    </source>
</reference>
<keyword evidence="2" id="KW-0560">Oxidoreductase</keyword>
<dbReference type="InterPro" id="IPR015939">
    <property type="entry name" value="Fum_Rdtase/Succ_DH_flav-like_C"/>
</dbReference>
<dbReference type="PRINTS" id="PR00368">
    <property type="entry name" value="FADPNR"/>
</dbReference>